<feature type="transmembrane region" description="Helical" evidence="7">
    <location>
        <begin position="366"/>
        <end position="386"/>
    </location>
</feature>
<reference evidence="9 10" key="1">
    <citation type="submission" date="2024-01" db="EMBL/GenBank/DDBJ databases">
        <authorList>
            <person name="Allen C."/>
            <person name="Tagirdzhanova G."/>
        </authorList>
    </citation>
    <scope>NUCLEOTIDE SEQUENCE [LARGE SCALE GENOMIC DNA]</scope>
</reference>
<sequence>MSGELNNNINSGSNKGPDGLHEGNVQVVENAVNQSSSNEEKGELVDCEARHAPKISDIRFIMVLVGFGMAFIGSQVQPLIFAALIPVVAASLNAHSLLVWFFSTQLVAIGVIAPFIGPLADLFGRKPITIAGVLSSMIGMITCAATPNAAGYIAGQVLTGIGIAAQELMAITAIVEIVPTRYRGYYIAIIVTSFLPFSPGSLYGTLIAETSWRYCACMIAIWNLITVVLIACFYHPPPRTNGAGLSWHQKLRQIDFVGGFFMSGGIVMFLVGFNWGGQLYPWHSARVIAFLTIGLAMLVFFFIYEIFIAPYPMFPRRLMRHPRTFMALMVVILMAGINYIPVLFFWVLQAVGVYGSDFLMLGIRTLPFGFCILGGALIAALVVSAFKGHLRAIMSFFCIMQCAAIGSLTAVDVHNINTVWAPLCLGLLGVGGVLIPNQIIITVICPDDLIATATCLTVCLRAVGQVIGTSIFYTQFVSVLTARTLKMVIPVALQCGIDDFDTLSNMMPDLLSEAWDKWVLTVPALDTPDKIATLHEAVITAFGGAFARVYFISIAFGATAIIASFFIENLNSLMDEHIAVHYF</sequence>
<keyword evidence="4 7" id="KW-1133">Transmembrane helix</keyword>
<evidence type="ECO:0000256" key="7">
    <source>
        <dbReference type="SAM" id="Phobius"/>
    </source>
</evidence>
<dbReference type="PANTHER" id="PTHR23501">
    <property type="entry name" value="MAJOR FACILITATOR SUPERFAMILY"/>
    <property type="match status" value="1"/>
</dbReference>
<evidence type="ECO:0000256" key="2">
    <source>
        <dbReference type="ARBA" id="ARBA00022448"/>
    </source>
</evidence>
<keyword evidence="10" id="KW-1185">Reference proteome</keyword>
<evidence type="ECO:0000256" key="3">
    <source>
        <dbReference type="ARBA" id="ARBA00022692"/>
    </source>
</evidence>
<name>A0ABP0BT29_9PEZI</name>
<feature type="transmembrane region" description="Helical" evidence="7">
    <location>
        <begin position="97"/>
        <end position="116"/>
    </location>
</feature>
<comment type="subcellular location">
    <subcellularLocation>
        <location evidence="1">Membrane</location>
        <topology evidence="1">Multi-pass membrane protein</topology>
    </subcellularLocation>
</comment>
<dbReference type="Proteomes" id="UP001642405">
    <property type="component" value="Unassembled WGS sequence"/>
</dbReference>
<evidence type="ECO:0000256" key="5">
    <source>
        <dbReference type="ARBA" id="ARBA00023136"/>
    </source>
</evidence>
<feature type="region of interest" description="Disordered" evidence="6">
    <location>
        <begin position="1"/>
        <end position="20"/>
    </location>
</feature>
<feature type="transmembrane region" description="Helical" evidence="7">
    <location>
        <begin position="153"/>
        <end position="178"/>
    </location>
</feature>
<dbReference type="InterPro" id="IPR010573">
    <property type="entry name" value="MFS_Str1/Tri12-like"/>
</dbReference>
<protein>
    <recommendedName>
        <fullName evidence="8">Major facilitator superfamily (MFS) profile domain-containing protein</fullName>
    </recommendedName>
</protein>
<gene>
    <name evidence="9" type="ORF">SCUCBS95973_004975</name>
</gene>
<evidence type="ECO:0000313" key="9">
    <source>
        <dbReference type="EMBL" id="CAK7222847.1"/>
    </source>
</evidence>
<feature type="transmembrane region" description="Helical" evidence="7">
    <location>
        <begin position="60"/>
        <end position="85"/>
    </location>
</feature>
<proteinExistence type="predicted"/>
<dbReference type="Pfam" id="PF06609">
    <property type="entry name" value="TRI12"/>
    <property type="match status" value="1"/>
</dbReference>
<dbReference type="PROSITE" id="PS00216">
    <property type="entry name" value="SUGAR_TRANSPORT_1"/>
    <property type="match status" value="1"/>
</dbReference>
<feature type="transmembrane region" description="Helical" evidence="7">
    <location>
        <begin position="393"/>
        <end position="411"/>
    </location>
</feature>
<dbReference type="InterPro" id="IPR020846">
    <property type="entry name" value="MFS_dom"/>
</dbReference>
<feature type="transmembrane region" description="Helical" evidence="7">
    <location>
        <begin position="325"/>
        <end position="346"/>
    </location>
</feature>
<keyword evidence="5 7" id="KW-0472">Membrane</keyword>
<feature type="transmembrane region" description="Helical" evidence="7">
    <location>
        <begin position="185"/>
        <end position="205"/>
    </location>
</feature>
<dbReference type="SUPFAM" id="SSF103473">
    <property type="entry name" value="MFS general substrate transporter"/>
    <property type="match status" value="2"/>
</dbReference>
<feature type="transmembrane region" description="Helical" evidence="7">
    <location>
        <begin position="549"/>
        <end position="567"/>
    </location>
</feature>
<evidence type="ECO:0000256" key="4">
    <source>
        <dbReference type="ARBA" id="ARBA00022989"/>
    </source>
</evidence>
<keyword evidence="2" id="KW-0813">Transport</keyword>
<feature type="transmembrane region" description="Helical" evidence="7">
    <location>
        <begin position="211"/>
        <end position="234"/>
    </location>
</feature>
<comment type="caution">
    <text evidence="9">The sequence shown here is derived from an EMBL/GenBank/DDBJ whole genome shotgun (WGS) entry which is preliminary data.</text>
</comment>
<keyword evidence="3 7" id="KW-0812">Transmembrane</keyword>
<evidence type="ECO:0000259" key="8">
    <source>
        <dbReference type="PROSITE" id="PS50850"/>
    </source>
</evidence>
<feature type="compositionally biased region" description="Polar residues" evidence="6">
    <location>
        <begin position="1"/>
        <end position="14"/>
    </location>
</feature>
<dbReference type="PANTHER" id="PTHR23501:SF109">
    <property type="entry name" value="MAJOR FACILITATOR SUPERFAMILY (MFS) PROFILE DOMAIN-CONTAINING PROTEIN-RELATED"/>
    <property type="match status" value="1"/>
</dbReference>
<feature type="transmembrane region" description="Helical" evidence="7">
    <location>
        <begin position="417"/>
        <end position="435"/>
    </location>
</feature>
<dbReference type="PROSITE" id="PS50850">
    <property type="entry name" value="MFS"/>
    <property type="match status" value="1"/>
</dbReference>
<feature type="transmembrane region" description="Helical" evidence="7">
    <location>
        <begin position="128"/>
        <end position="147"/>
    </location>
</feature>
<dbReference type="EMBL" id="CAWUHB010000026">
    <property type="protein sequence ID" value="CAK7222847.1"/>
    <property type="molecule type" value="Genomic_DNA"/>
</dbReference>
<feature type="transmembrane region" description="Helical" evidence="7">
    <location>
        <begin position="287"/>
        <end position="313"/>
    </location>
</feature>
<evidence type="ECO:0000256" key="1">
    <source>
        <dbReference type="ARBA" id="ARBA00004141"/>
    </source>
</evidence>
<accession>A0ABP0BT29</accession>
<dbReference type="Gene3D" id="1.20.1250.20">
    <property type="entry name" value="MFS general substrate transporter like domains"/>
    <property type="match status" value="2"/>
</dbReference>
<feature type="transmembrane region" description="Helical" evidence="7">
    <location>
        <begin position="254"/>
        <end position="275"/>
    </location>
</feature>
<organism evidence="9 10">
    <name type="scientific">Sporothrix curviconia</name>
    <dbReference type="NCBI Taxonomy" id="1260050"/>
    <lineage>
        <taxon>Eukaryota</taxon>
        <taxon>Fungi</taxon>
        <taxon>Dikarya</taxon>
        <taxon>Ascomycota</taxon>
        <taxon>Pezizomycotina</taxon>
        <taxon>Sordariomycetes</taxon>
        <taxon>Sordariomycetidae</taxon>
        <taxon>Ophiostomatales</taxon>
        <taxon>Ophiostomataceae</taxon>
        <taxon>Sporothrix</taxon>
    </lineage>
</organism>
<evidence type="ECO:0000313" key="10">
    <source>
        <dbReference type="Proteomes" id="UP001642405"/>
    </source>
</evidence>
<dbReference type="InterPro" id="IPR005829">
    <property type="entry name" value="Sugar_transporter_CS"/>
</dbReference>
<dbReference type="InterPro" id="IPR036259">
    <property type="entry name" value="MFS_trans_sf"/>
</dbReference>
<evidence type="ECO:0000256" key="6">
    <source>
        <dbReference type="SAM" id="MobiDB-lite"/>
    </source>
</evidence>
<feature type="domain" description="Major facilitator superfamily (MFS) profile" evidence="8">
    <location>
        <begin position="61"/>
        <end position="572"/>
    </location>
</feature>